<dbReference type="AlphaFoldDB" id="A0AAV7NVS1"/>
<dbReference type="Proteomes" id="UP001066276">
    <property type="component" value="Chromosome 8"/>
</dbReference>
<reference evidence="2" key="1">
    <citation type="journal article" date="2022" name="bioRxiv">
        <title>Sequencing and chromosome-scale assembly of the giantPleurodeles waltlgenome.</title>
        <authorList>
            <person name="Brown T."/>
            <person name="Elewa A."/>
            <person name="Iarovenko S."/>
            <person name="Subramanian E."/>
            <person name="Araus A.J."/>
            <person name="Petzold A."/>
            <person name="Susuki M."/>
            <person name="Suzuki K.-i.T."/>
            <person name="Hayashi T."/>
            <person name="Toyoda A."/>
            <person name="Oliveira C."/>
            <person name="Osipova E."/>
            <person name="Leigh N.D."/>
            <person name="Simon A."/>
            <person name="Yun M.H."/>
        </authorList>
    </citation>
    <scope>NUCLEOTIDE SEQUENCE</scope>
    <source>
        <strain evidence="2">20211129_DDA</strain>
        <tissue evidence="2">Liver</tissue>
    </source>
</reference>
<sequence length="105" mass="11015">MTADQSVGTFKWVAHAPSIAEPPGICPGERTELGSAETFQLGSGTALKSQPTSMNPAGIDAKRNPSAAHVACNKCGEHSKTPGYIVWPPSGPQLRYTSPSDPREP</sequence>
<evidence type="ECO:0000313" key="2">
    <source>
        <dbReference type="EMBL" id="KAJ1116945.1"/>
    </source>
</evidence>
<gene>
    <name evidence="2" type="ORF">NDU88_005147</name>
</gene>
<dbReference type="EMBL" id="JANPWB010000012">
    <property type="protein sequence ID" value="KAJ1116945.1"/>
    <property type="molecule type" value="Genomic_DNA"/>
</dbReference>
<protein>
    <submittedName>
        <fullName evidence="2">Uncharacterized protein</fullName>
    </submittedName>
</protein>
<accession>A0AAV7NVS1</accession>
<name>A0AAV7NVS1_PLEWA</name>
<comment type="caution">
    <text evidence="2">The sequence shown here is derived from an EMBL/GenBank/DDBJ whole genome shotgun (WGS) entry which is preliminary data.</text>
</comment>
<proteinExistence type="predicted"/>
<evidence type="ECO:0000313" key="3">
    <source>
        <dbReference type="Proteomes" id="UP001066276"/>
    </source>
</evidence>
<keyword evidence="3" id="KW-1185">Reference proteome</keyword>
<organism evidence="2 3">
    <name type="scientific">Pleurodeles waltl</name>
    <name type="common">Iberian ribbed newt</name>
    <dbReference type="NCBI Taxonomy" id="8319"/>
    <lineage>
        <taxon>Eukaryota</taxon>
        <taxon>Metazoa</taxon>
        <taxon>Chordata</taxon>
        <taxon>Craniata</taxon>
        <taxon>Vertebrata</taxon>
        <taxon>Euteleostomi</taxon>
        <taxon>Amphibia</taxon>
        <taxon>Batrachia</taxon>
        <taxon>Caudata</taxon>
        <taxon>Salamandroidea</taxon>
        <taxon>Salamandridae</taxon>
        <taxon>Pleurodelinae</taxon>
        <taxon>Pleurodeles</taxon>
    </lineage>
</organism>
<feature type="compositionally biased region" description="Polar residues" evidence="1">
    <location>
        <begin position="95"/>
        <end position="105"/>
    </location>
</feature>
<evidence type="ECO:0000256" key="1">
    <source>
        <dbReference type="SAM" id="MobiDB-lite"/>
    </source>
</evidence>
<feature type="region of interest" description="Disordered" evidence="1">
    <location>
        <begin position="82"/>
        <end position="105"/>
    </location>
</feature>